<dbReference type="Proteomes" id="UP000050326">
    <property type="component" value="Unassembled WGS sequence"/>
</dbReference>
<dbReference type="EC" id="3.6.3.-" evidence="5"/>
<keyword evidence="5" id="KW-0378">Hydrolase</keyword>
<dbReference type="PROSITE" id="PS00211">
    <property type="entry name" value="ABC_TRANSPORTER_1"/>
    <property type="match status" value="1"/>
</dbReference>
<dbReference type="Gene3D" id="3.40.50.300">
    <property type="entry name" value="P-loop containing nucleotide triphosphate hydrolases"/>
    <property type="match status" value="1"/>
</dbReference>
<keyword evidence="2" id="KW-0547">Nucleotide-binding</keyword>
<dbReference type="GO" id="GO:0005524">
    <property type="term" value="F:ATP binding"/>
    <property type="evidence" value="ECO:0007669"/>
    <property type="project" value="UniProtKB-KW"/>
</dbReference>
<evidence type="ECO:0000256" key="3">
    <source>
        <dbReference type="ARBA" id="ARBA00022840"/>
    </source>
</evidence>
<dbReference type="PROSITE" id="PS50893">
    <property type="entry name" value="ABC_TRANSPORTER_2"/>
    <property type="match status" value="1"/>
</dbReference>
<keyword evidence="6" id="KW-1185">Reference proteome</keyword>
<keyword evidence="3 5" id="KW-0067">ATP-binding</keyword>
<dbReference type="InterPro" id="IPR003439">
    <property type="entry name" value="ABC_transporter-like_ATP-bd"/>
</dbReference>
<evidence type="ECO:0000259" key="4">
    <source>
        <dbReference type="PROSITE" id="PS50893"/>
    </source>
</evidence>
<dbReference type="PANTHER" id="PTHR42781:SF4">
    <property type="entry name" value="SPERMIDINE_PUTRESCINE IMPORT ATP-BINDING PROTEIN POTA"/>
    <property type="match status" value="1"/>
</dbReference>
<evidence type="ECO:0000256" key="2">
    <source>
        <dbReference type="ARBA" id="ARBA00022741"/>
    </source>
</evidence>
<dbReference type="AlphaFoldDB" id="A0A0P8WKC2"/>
<feature type="domain" description="ABC transporter" evidence="4">
    <location>
        <begin position="3"/>
        <end position="229"/>
    </location>
</feature>
<dbReference type="InterPro" id="IPR050093">
    <property type="entry name" value="ABC_SmlMolc_Importer"/>
</dbReference>
<dbReference type="GO" id="GO:0016887">
    <property type="term" value="F:ATP hydrolysis activity"/>
    <property type="evidence" value="ECO:0007669"/>
    <property type="project" value="InterPro"/>
</dbReference>
<organism evidence="5 6">
    <name type="scientific">Oxobacter pfennigii</name>
    <dbReference type="NCBI Taxonomy" id="36849"/>
    <lineage>
        <taxon>Bacteria</taxon>
        <taxon>Bacillati</taxon>
        <taxon>Bacillota</taxon>
        <taxon>Clostridia</taxon>
        <taxon>Eubacteriales</taxon>
        <taxon>Clostridiaceae</taxon>
        <taxon>Oxobacter</taxon>
    </lineage>
</organism>
<dbReference type="InterPro" id="IPR003593">
    <property type="entry name" value="AAA+_ATPase"/>
</dbReference>
<gene>
    <name evidence="5" type="primary">glnQ_3</name>
    <name evidence="5" type="ORF">OXPF_35010</name>
</gene>
<dbReference type="OrthoDB" id="9804199at2"/>
<sequence>MDIYVENAYKEYGKRRVMDVEDLKFEEGNIYALLGLNGSGKSTLLECISGVNRLSGGSIYYNTTRNMEDVKNNISIMMQKPYLFNLSVMDNIKSGLKYRKFSRKQIDDTVDKYFSYFNIEDLLDKNGKRLSGGESAKVALLRTAVLETEVTLLDEPTASMDIESTLTAEKLIADMAEKGRLVIMVTHDLNQAKRIASKVVFMDRGKVIEAGDKTKVLNNPDHRLIKLILNI</sequence>
<dbReference type="PANTHER" id="PTHR42781">
    <property type="entry name" value="SPERMIDINE/PUTRESCINE IMPORT ATP-BINDING PROTEIN POTA"/>
    <property type="match status" value="1"/>
</dbReference>
<accession>A0A0P8WKC2</accession>
<name>A0A0P8WKC2_9CLOT</name>
<dbReference type="RefSeq" id="WP_054876493.1">
    <property type="nucleotide sequence ID" value="NZ_LKET01000051.1"/>
</dbReference>
<dbReference type="Pfam" id="PF00005">
    <property type="entry name" value="ABC_tran"/>
    <property type="match status" value="1"/>
</dbReference>
<dbReference type="SMART" id="SM00382">
    <property type="entry name" value="AAA"/>
    <property type="match status" value="1"/>
</dbReference>
<evidence type="ECO:0000256" key="1">
    <source>
        <dbReference type="ARBA" id="ARBA00022448"/>
    </source>
</evidence>
<dbReference type="PATRIC" id="fig|36849.3.peg.3708"/>
<comment type="caution">
    <text evidence="5">The sequence shown here is derived from an EMBL/GenBank/DDBJ whole genome shotgun (WGS) entry which is preliminary data.</text>
</comment>
<evidence type="ECO:0000313" key="6">
    <source>
        <dbReference type="Proteomes" id="UP000050326"/>
    </source>
</evidence>
<dbReference type="EMBL" id="LKET01000051">
    <property type="protein sequence ID" value="KPU42741.1"/>
    <property type="molecule type" value="Genomic_DNA"/>
</dbReference>
<dbReference type="InterPro" id="IPR027417">
    <property type="entry name" value="P-loop_NTPase"/>
</dbReference>
<dbReference type="InterPro" id="IPR017871">
    <property type="entry name" value="ABC_transporter-like_CS"/>
</dbReference>
<dbReference type="STRING" id="36849.OXPF_35010"/>
<evidence type="ECO:0000313" key="5">
    <source>
        <dbReference type="EMBL" id="KPU42741.1"/>
    </source>
</evidence>
<dbReference type="SUPFAM" id="SSF52540">
    <property type="entry name" value="P-loop containing nucleoside triphosphate hydrolases"/>
    <property type="match status" value="1"/>
</dbReference>
<proteinExistence type="predicted"/>
<keyword evidence="1" id="KW-0813">Transport</keyword>
<protein>
    <submittedName>
        <fullName evidence="5">Glutamine transport ATP-binding protein GlnQ</fullName>
        <ecNumber evidence="5">3.6.3.-</ecNumber>
    </submittedName>
</protein>
<reference evidence="5 6" key="1">
    <citation type="submission" date="2015-09" db="EMBL/GenBank/DDBJ databases">
        <title>Genome sequence of Oxobacter pfennigii DSM 3222.</title>
        <authorList>
            <person name="Poehlein A."/>
            <person name="Bengelsdorf F.R."/>
            <person name="Schiel-Bengelsdorf B."/>
            <person name="Duerre P."/>
            <person name="Daniel R."/>
        </authorList>
    </citation>
    <scope>NUCLEOTIDE SEQUENCE [LARGE SCALE GENOMIC DNA]</scope>
    <source>
        <strain evidence="5 6">DSM 3222</strain>
    </source>
</reference>